<organism evidence="2 3">
    <name type="scientific">Psilocybe cyanescens</name>
    <dbReference type="NCBI Taxonomy" id="93625"/>
    <lineage>
        <taxon>Eukaryota</taxon>
        <taxon>Fungi</taxon>
        <taxon>Dikarya</taxon>
        <taxon>Basidiomycota</taxon>
        <taxon>Agaricomycotina</taxon>
        <taxon>Agaricomycetes</taxon>
        <taxon>Agaricomycetidae</taxon>
        <taxon>Agaricales</taxon>
        <taxon>Agaricineae</taxon>
        <taxon>Strophariaceae</taxon>
        <taxon>Psilocybe</taxon>
    </lineage>
</organism>
<dbReference type="EMBL" id="NHYD01003359">
    <property type="protein sequence ID" value="PPQ79896.1"/>
    <property type="molecule type" value="Genomic_DNA"/>
</dbReference>
<feature type="region of interest" description="Disordered" evidence="1">
    <location>
        <begin position="79"/>
        <end position="172"/>
    </location>
</feature>
<feature type="compositionally biased region" description="Polar residues" evidence="1">
    <location>
        <begin position="89"/>
        <end position="118"/>
    </location>
</feature>
<evidence type="ECO:0000256" key="1">
    <source>
        <dbReference type="SAM" id="MobiDB-lite"/>
    </source>
</evidence>
<dbReference type="InParanoid" id="A0A409WN18"/>
<dbReference type="STRING" id="93625.A0A409WN18"/>
<dbReference type="Pfam" id="PF04450">
    <property type="entry name" value="BSP"/>
    <property type="match status" value="3"/>
</dbReference>
<dbReference type="AlphaFoldDB" id="A0A409WN18"/>
<feature type="compositionally biased region" description="Low complexity" evidence="1">
    <location>
        <begin position="151"/>
        <end position="165"/>
    </location>
</feature>
<proteinExistence type="predicted"/>
<evidence type="ECO:0000313" key="3">
    <source>
        <dbReference type="Proteomes" id="UP000283269"/>
    </source>
</evidence>
<dbReference type="InterPro" id="IPR007541">
    <property type="entry name" value="Uncharacterised_BSP"/>
</dbReference>
<gene>
    <name evidence="2" type="ORF">CVT25_002952</name>
</gene>
<feature type="compositionally biased region" description="Basic and acidic residues" evidence="1">
    <location>
        <begin position="119"/>
        <end position="134"/>
    </location>
</feature>
<dbReference type="Proteomes" id="UP000283269">
    <property type="component" value="Unassembled WGS sequence"/>
</dbReference>
<reference evidence="2 3" key="1">
    <citation type="journal article" date="2018" name="Evol. Lett.">
        <title>Horizontal gene cluster transfer increased hallucinogenic mushroom diversity.</title>
        <authorList>
            <person name="Reynolds H.T."/>
            <person name="Vijayakumar V."/>
            <person name="Gluck-Thaler E."/>
            <person name="Korotkin H.B."/>
            <person name="Matheny P.B."/>
            <person name="Slot J.C."/>
        </authorList>
    </citation>
    <scope>NUCLEOTIDE SEQUENCE [LARGE SCALE GENOMIC DNA]</scope>
    <source>
        <strain evidence="2 3">2631</strain>
    </source>
</reference>
<keyword evidence="3" id="KW-1185">Reference proteome</keyword>
<protein>
    <submittedName>
        <fullName evidence="2">Uncharacterized protein</fullName>
    </submittedName>
</protein>
<dbReference type="OrthoDB" id="891726at2759"/>
<dbReference type="PANTHER" id="PTHR33321">
    <property type="match status" value="1"/>
</dbReference>
<evidence type="ECO:0000313" key="2">
    <source>
        <dbReference type="EMBL" id="PPQ79896.1"/>
    </source>
</evidence>
<accession>A0A409WN18</accession>
<sequence>MSRSPLQPPVPFSDFEFTFDPSLSNLFPNPPPLPSSADLFSPAETTDLLGFLDNFNDIAWDFGGASSEYAPEQPKYDHVATNHAPYSNPHLNTIPEPSTSNRPKGSNRTVSSRGTHQQQYDDNHIEFSVREESQARSTASESSNTNTPTFSASADPPAARAAAARTKPLLSTPQKRLNHIIKHMSPAPLPPPPPAPKPWPIPKLHLRIDDLDHEGSDIFLSAVNPKVALRAAVLASFEWLYTPETAPRTVIQILLVLRPMIGVAVTFGTQSHKEIHFSLDHIKRSVNRARDEIMGVLVHEVVHCFQYNALDTCPGGLIEGIADFVRLHAGFSPPHWKRTCGDKWDIGYEKTAYFLNWIEKRYGEGTIRELNEGMKDKEYHRRIFKELTGRPVRKLWAIYCKSLEEPPETPEGFILWPTPSLKLCIDDLSHKGVNIFLNAINPEEVLSRAVTAAFKWLYTPETAPDIKEITLALCRLSSIAETSIASKDDVLHIEIVLSLEYIEQRQHRVEDEVTGLLIHEIAHCLQRIYPDNKYPSGLLLGIADYVRLKEGYGPPHWKQQTRGAWDAGFETTAYFLEWIEKKHREGTVRTFIVALKSKYDKDLFKQLTGVPVSDLWQQYCENIESNDTILEDSQEQESPSPLTSWPIPKFNIRIEDLDHEGVDIFFEAVRPKEALRKSVLASFNWLYTLKNVPTNVKEILLVLRAMDGVAYTTGSSSHKEIHFSLNYIKDCKSRASVEFMGVLVHEVVHCYQYDARGSCPGGLVEGIADFVRLNESLAPPHWRRSAGGKWDDGYDRTAFFLDWIEHSSGKGTIQKLNHRMKRSTYNNALFQELTGTPIDELWANYGKFLDEKSTDL</sequence>
<comment type="caution">
    <text evidence="2">The sequence shown here is derived from an EMBL/GenBank/DDBJ whole genome shotgun (WGS) entry which is preliminary data.</text>
</comment>
<dbReference type="PANTHER" id="PTHR33321:SF12">
    <property type="entry name" value="PLANT BASIC SECRETORY PROTEIN (BSP) FAMILY PROTEIN"/>
    <property type="match status" value="1"/>
</dbReference>
<name>A0A409WN18_PSICY</name>
<feature type="compositionally biased region" description="Polar residues" evidence="1">
    <location>
        <begin position="135"/>
        <end position="150"/>
    </location>
</feature>